<dbReference type="AlphaFoldDB" id="A0A6A8H6W3"/>
<organism evidence="1">
    <name type="scientific">Ligilactobacillus ruminis</name>
    <dbReference type="NCBI Taxonomy" id="1623"/>
    <lineage>
        <taxon>Bacteria</taxon>
        <taxon>Bacillati</taxon>
        <taxon>Bacillota</taxon>
        <taxon>Bacilli</taxon>
        <taxon>Lactobacillales</taxon>
        <taxon>Lactobacillaceae</taxon>
        <taxon>Ligilactobacillus</taxon>
    </lineage>
</organism>
<accession>A0A6A8H6W3</accession>
<name>A0A6A8H6W3_9LACO</name>
<comment type="caution">
    <text evidence="1">The sequence shown here is derived from an EMBL/GenBank/DDBJ whole genome shotgun (WGS) entry which is preliminary data.</text>
</comment>
<sequence>MKCRTKEVAGRLILSGIFCNSYTWELTVFAKCSAANLLLNPTPGRNYGQKADF</sequence>
<dbReference type="RefSeq" id="WP_022280404.1">
    <property type="nucleotide sequence ID" value="NZ_JBDPDF010000003.1"/>
</dbReference>
<evidence type="ECO:0000313" key="1">
    <source>
        <dbReference type="EMBL" id="MSA68671.1"/>
    </source>
</evidence>
<proteinExistence type="predicted"/>
<protein>
    <submittedName>
        <fullName evidence="1">Uncharacterized protein</fullName>
    </submittedName>
</protein>
<reference evidence="1" key="1">
    <citation type="journal article" date="2019" name="Nat. Med.">
        <title>A library of human gut bacterial isolates paired with longitudinal multiomics data enables mechanistic microbiome research.</title>
        <authorList>
            <person name="Poyet M."/>
            <person name="Groussin M."/>
            <person name="Gibbons S.M."/>
            <person name="Avila-Pacheco J."/>
            <person name="Jiang X."/>
            <person name="Kearney S.M."/>
            <person name="Perrotta A.R."/>
            <person name="Berdy B."/>
            <person name="Zhao S."/>
            <person name="Lieberman T.D."/>
            <person name="Swanson P.K."/>
            <person name="Smith M."/>
            <person name="Roesemann S."/>
            <person name="Alexander J.E."/>
            <person name="Rich S.A."/>
            <person name="Livny J."/>
            <person name="Vlamakis H."/>
            <person name="Clish C."/>
            <person name="Bullock K."/>
            <person name="Deik A."/>
            <person name="Scott J."/>
            <person name="Pierce K.A."/>
            <person name="Xavier R.J."/>
            <person name="Alm E.J."/>
        </authorList>
    </citation>
    <scope>NUCLEOTIDE SEQUENCE</scope>
    <source>
        <strain evidence="1">BIOML-A18</strain>
    </source>
</reference>
<gene>
    <name evidence="1" type="ORF">GKC89_06160</name>
</gene>
<dbReference type="EMBL" id="WKOD01000015">
    <property type="protein sequence ID" value="MSA68671.1"/>
    <property type="molecule type" value="Genomic_DNA"/>
</dbReference>